<dbReference type="RefSeq" id="WP_379272063.1">
    <property type="nucleotide sequence ID" value="NZ_JBHUGT010000028.1"/>
</dbReference>
<proteinExistence type="predicted"/>
<evidence type="ECO:0000313" key="4">
    <source>
        <dbReference type="Proteomes" id="UP001597493"/>
    </source>
</evidence>
<protein>
    <submittedName>
        <fullName evidence="3">NHLP leader peptide family RiPP</fullName>
    </submittedName>
</protein>
<keyword evidence="4" id="KW-1185">Reference proteome</keyword>
<reference evidence="4" key="1">
    <citation type="journal article" date="2019" name="Int. J. Syst. Evol. Microbiol.">
        <title>The Global Catalogue of Microorganisms (GCM) 10K type strain sequencing project: providing services to taxonomists for standard genome sequencing and annotation.</title>
        <authorList>
            <consortium name="The Broad Institute Genomics Platform"/>
            <consortium name="The Broad Institute Genome Sequencing Center for Infectious Disease"/>
            <person name="Wu L."/>
            <person name="Ma J."/>
        </authorList>
    </citation>
    <scope>NUCLEOTIDE SEQUENCE [LARGE SCALE GENOMIC DNA]</scope>
    <source>
        <strain evidence="4">TISTR 1827</strain>
    </source>
</reference>
<feature type="domain" description="Nitrile hydratase alpha/Thiocyanate hydrolase gamma" evidence="2">
    <location>
        <begin position="16"/>
        <end position="69"/>
    </location>
</feature>
<dbReference type="NCBIfam" id="TIGR03793">
    <property type="entry name" value="leader_NHLP"/>
    <property type="match status" value="1"/>
</dbReference>
<dbReference type="InterPro" id="IPR022513">
    <property type="entry name" value="TOMM_pelo"/>
</dbReference>
<accession>A0ABW5QVQ3</accession>
<dbReference type="Pfam" id="PF02979">
    <property type="entry name" value="NHase_alpha"/>
    <property type="match status" value="1"/>
</dbReference>
<sequence>MSVEEVRNQIIQKAWEDEQFKARLLEDPRSTIEEMFGYSLPWDIEITVVEETNKHYYIVIPPNPADTTEEASVMVTPWN</sequence>
<dbReference type="Gene3D" id="3.90.330.10">
    <property type="entry name" value="Nitrile hydratase alpha /Thiocyanate hydrolase gamma"/>
    <property type="match status" value="1"/>
</dbReference>
<keyword evidence="1" id="KW-0479">Metal-binding</keyword>
<dbReference type="EMBL" id="JBHUMY010000008">
    <property type="protein sequence ID" value="MFD2660549.1"/>
    <property type="molecule type" value="Genomic_DNA"/>
</dbReference>
<gene>
    <name evidence="3" type="ORF">ACFSW5_09775</name>
</gene>
<organism evidence="3 4">
    <name type="scientific">Paenibacillus thailandensis</name>
    <dbReference type="NCBI Taxonomy" id="393250"/>
    <lineage>
        <taxon>Bacteria</taxon>
        <taxon>Bacillati</taxon>
        <taxon>Bacillota</taxon>
        <taxon>Bacilli</taxon>
        <taxon>Bacillales</taxon>
        <taxon>Paenibacillaceae</taxon>
        <taxon>Paenibacillus</taxon>
    </lineage>
</organism>
<name>A0ABW5QVQ3_9BACL</name>
<evidence type="ECO:0000259" key="2">
    <source>
        <dbReference type="Pfam" id="PF02979"/>
    </source>
</evidence>
<dbReference type="InterPro" id="IPR004232">
    <property type="entry name" value="CN_Hdrtase_a/SCN_Hdrlase_g"/>
</dbReference>
<dbReference type="InterPro" id="IPR036648">
    <property type="entry name" value="CN_Hdrase_a/SCN_Hdrase_g_sf"/>
</dbReference>
<evidence type="ECO:0000313" key="3">
    <source>
        <dbReference type="EMBL" id="MFD2660549.1"/>
    </source>
</evidence>
<dbReference type="Proteomes" id="UP001597493">
    <property type="component" value="Unassembled WGS sequence"/>
</dbReference>
<comment type="caution">
    <text evidence="3">The sequence shown here is derived from an EMBL/GenBank/DDBJ whole genome shotgun (WGS) entry which is preliminary data.</text>
</comment>
<evidence type="ECO:0000256" key="1">
    <source>
        <dbReference type="ARBA" id="ARBA00022723"/>
    </source>
</evidence>
<dbReference type="SUPFAM" id="SSF56209">
    <property type="entry name" value="Nitrile hydratase alpha chain"/>
    <property type="match status" value="1"/>
</dbReference>